<evidence type="ECO:0000256" key="12">
    <source>
        <dbReference type="SAM" id="SignalP"/>
    </source>
</evidence>
<dbReference type="InterPro" id="IPR000834">
    <property type="entry name" value="Peptidase_M14"/>
</dbReference>
<dbReference type="Pfam" id="PF00246">
    <property type="entry name" value="Peptidase_M14"/>
    <property type="match status" value="1"/>
</dbReference>
<dbReference type="OrthoDB" id="3626597at2759"/>
<dbReference type="GO" id="GO:0006508">
    <property type="term" value="P:proteolysis"/>
    <property type="evidence" value="ECO:0007669"/>
    <property type="project" value="UniProtKB-KW"/>
</dbReference>
<keyword evidence="6 12" id="KW-0732">Signal</keyword>
<evidence type="ECO:0000313" key="14">
    <source>
        <dbReference type="EMBL" id="KAG5677265.1"/>
    </source>
</evidence>
<sequence length="412" mass="48088">MRSIIFFTIYVSFALCKDYSNYKVFEIMPTRQQLDSLMKWEFEAGIDFWSTGEANKPSRVMVSPEIEQLFLQFLNLNDIQHKMTIENVELVLENDKIARLNSRAKRNTFIEPNFRLYWSYNEIENFLQRLANEYPDLVKKDVIGQSIEHRNIHGVRVSRNAEFGKNPIIFIDAGTHAREWAGIHSALYFLHQLVENSTVTNELLDKVDYVFVPVVNPDGYAYSFTEDRLWRKNRRYVNYTCQGIDLNRNYAYMWRYRENSCAGTGYPGAYALSEPETQAMAAYMQSFKYNFKLYLSTHTYGSLVLWPFGFEFIYVKNHKEHHLMGEKFRDAIYEATGTLYRVGNSADILYTANGASDDFALAYANANFAYTLELPGGGSAGFDYPQSMIYDLVRETFIGYRQFGLHIKERFN</sequence>
<dbReference type="SMART" id="SM00631">
    <property type="entry name" value="Zn_pept"/>
    <property type="match status" value="1"/>
</dbReference>
<keyword evidence="10" id="KW-1015">Disulfide bond</keyword>
<keyword evidence="7" id="KW-0378">Hydrolase</keyword>
<feature type="active site" description="Proton donor/acceptor" evidence="11">
    <location>
        <position position="373"/>
    </location>
</feature>
<dbReference type="EMBL" id="JADBJN010000002">
    <property type="protein sequence ID" value="KAG5677265.1"/>
    <property type="molecule type" value="Genomic_DNA"/>
</dbReference>
<dbReference type="SUPFAM" id="SSF53187">
    <property type="entry name" value="Zn-dependent exopeptidases"/>
    <property type="match status" value="1"/>
</dbReference>
<name>A0A9J6C562_POLVA</name>
<evidence type="ECO:0000256" key="4">
    <source>
        <dbReference type="ARBA" id="ARBA00022670"/>
    </source>
</evidence>
<evidence type="ECO:0000256" key="5">
    <source>
        <dbReference type="ARBA" id="ARBA00022723"/>
    </source>
</evidence>
<comment type="caution">
    <text evidence="14">The sequence shown here is derived from an EMBL/GenBank/DDBJ whole genome shotgun (WGS) entry which is preliminary data.</text>
</comment>
<dbReference type="Gene3D" id="3.30.70.340">
    <property type="entry name" value="Metallocarboxypeptidase-like"/>
    <property type="match status" value="1"/>
</dbReference>
<keyword evidence="4" id="KW-0645">Protease</keyword>
<accession>A0A9J6C562</accession>
<dbReference type="GO" id="GO:0005615">
    <property type="term" value="C:extracellular space"/>
    <property type="evidence" value="ECO:0007669"/>
    <property type="project" value="TreeGrafter"/>
</dbReference>
<evidence type="ECO:0000256" key="2">
    <source>
        <dbReference type="ARBA" id="ARBA00005988"/>
    </source>
</evidence>
<gene>
    <name evidence="14" type="ORF">PVAND_007036</name>
</gene>
<dbReference type="PRINTS" id="PR00765">
    <property type="entry name" value="CRBOXYPTASEA"/>
</dbReference>
<evidence type="ECO:0000256" key="3">
    <source>
        <dbReference type="ARBA" id="ARBA00022645"/>
    </source>
</evidence>
<dbReference type="PANTHER" id="PTHR11705">
    <property type="entry name" value="PROTEASE FAMILY M14 CARBOXYPEPTIDASE A,B"/>
    <property type="match status" value="1"/>
</dbReference>
<evidence type="ECO:0000256" key="7">
    <source>
        <dbReference type="ARBA" id="ARBA00022801"/>
    </source>
</evidence>
<evidence type="ECO:0000256" key="9">
    <source>
        <dbReference type="ARBA" id="ARBA00023049"/>
    </source>
</evidence>
<keyword evidence="8" id="KW-0862">Zinc</keyword>
<keyword evidence="9" id="KW-0482">Metalloprotease</keyword>
<feature type="domain" description="Peptidase M14" evidence="13">
    <location>
        <begin position="116"/>
        <end position="407"/>
    </location>
</feature>
<feature type="signal peptide" evidence="12">
    <location>
        <begin position="1"/>
        <end position="16"/>
    </location>
</feature>
<keyword evidence="15" id="KW-1185">Reference proteome</keyword>
<dbReference type="InterPro" id="IPR003146">
    <property type="entry name" value="M14A_act_pep"/>
</dbReference>
<evidence type="ECO:0000256" key="6">
    <source>
        <dbReference type="ARBA" id="ARBA00022729"/>
    </source>
</evidence>
<dbReference type="PANTHER" id="PTHR11705:SF140">
    <property type="entry name" value="FI02848P-RELATED"/>
    <property type="match status" value="1"/>
</dbReference>
<protein>
    <recommendedName>
        <fullName evidence="13">Peptidase M14 domain-containing protein</fullName>
    </recommendedName>
</protein>
<evidence type="ECO:0000256" key="8">
    <source>
        <dbReference type="ARBA" id="ARBA00022833"/>
    </source>
</evidence>
<organism evidence="14 15">
    <name type="scientific">Polypedilum vanderplanki</name>
    <name type="common">Sleeping chironomid midge</name>
    <dbReference type="NCBI Taxonomy" id="319348"/>
    <lineage>
        <taxon>Eukaryota</taxon>
        <taxon>Metazoa</taxon>
        <taxon>Ecdysozoa</taxon>
        <taxon>Arthropoda</taxon>
        <taxon>Hexapoda</taxon>
        <taxon>Insecta</taxon>
        <taxon>Pterygota</taxon>
        <taxon>Neoptera</taxon>
        <taxon>Endopterygota</taxon>
        <taxon>Diptera</taxon>
        <taxon>Nematocera</taxon>
        <taxon>Chironomoidea</taxon>
        <taxon>Chironomidae</taxon>
        <taxon>Chironominae</taxon>
        <taxon>Polypedilum</taxon>
        <taxon>Polypedilum</taxon>
    </lineage>
</organism>
<feature type="chain" id="PRO_5039942365" description="Peptidase M14 domain-containing protein" evidence="12">
    <location>
        <begin position="17"/>
        <end position="412"/>
    </location>
</feature>
<evidence type="ECO:0000259" key="13">
    <source>
        <dbReference type="PROSITE" id="PS52035"/>
    </source>
</evidence>
<dbReference type="PROSITE" id="PS52035">
    <property type="entry name" value="PEPTIDASE_M14"/>
    <property type="match status" value="1"/>
</dbReference>
<evidence type="ECO:0000313" key="15">
    <source>
        <dbReference type="Proteomes" id="UP001107558"/>
    </source>
</evidence>
<reference evidence="14" key="1">
    <citation type="submission" date="2021-03" db="EMBL/GenBank/DDBJ databases">
        <title>Chromosome level genome of the anhydrobiotic midge Polypedilum vanderplanki.</title>
        <authorList>
            <person name="Yoshida Y."/>
            <person name="Kikawada T."/>
            <person name="Gusev O."/>
        </authorList>
    </citation>
    <scope>NUCLEOTIDE SEQUENCE</scope>
    <source>
        <strain evidence="14">NIAS01</strain>
        <tissue evidence="14">Whole body or cell culture</tissue>
    </source>
</reference>
<dbReference type="Proteomes" id="UP001107558">
    <property type="component" value="Chromosome 2"/>
</dbReference>
<evidence type="ECO:0000256" key="10">
    <source>
        <dbReference type="ARBA" id="ARBA00023157"/>
    </source>
</evidence>
<dbReference type="FunFam" id="3.40.630.10:FF:000084">
    <property type="entry name" value="Carboxypeptidase B2"/>
    <property type="match status" value="1"/>
</dbReference>
<dbReference type="Gene3D" id="3.40.630.10">
    <property type="entry name" value="Zn peptidases"/>
    <property type="match status" value="1"/>
</dbReference>
<evidence type="ECO:0000256" key="11">
    <source>
        <dbReference type="PROSITE-ProRule" id="PRU01379"/>
    </source>
</evidence>
<dbReference type="InterPro" id="IPR036990">
    <property type="entry name" value="M14A-like_propep"/>
</dbReference>
<keyword evidence="3" id="KW-0121">Carboxypeptidase</keyword>
<dbReference type="GO" id="GO:0004181">
    <property type="term" value="F:metallocarboxypeptidase activity"/>
    <property type="evidence" value="ECO:0007669"/>
    <property type="project" value="InterPro"/>
</dbReference>
<dbReference type="AlphaFoldDB" id="A0A9J6C562"/>
<keyword evidence="5" id="KW-0479">Metal-binding</keyword>
<dbReference type="GO" id="GO:0008270">
    <property type="term" value="F:zinc ion binding"/>
    <property type="evidence" value="ECO:0007669"/>
    <property type="project" value="InterPro"/>
</dbReference>
<evidence type="ECO:0000256" key="1">
    <source>
        <dbReference type="ARBA" id="ARBA00001947"/>
    </source>
</evidence>
<dbReference type="SUPFAM" id="SSF54897">
    <property type="entry name" value="Protease propeptides/inhibitors"/>
    <property type="match status" value="1"/>
</dbReference>
<comment type="cofactor">
    <cofactor evidence="1">
        <name>Zn(2+)</name>
        <dbReference type="ChEBI" id="CHEBI:29105"/>
    </cofactor>
</comment>
<comment type="similarity">
    <text evidence="2 11">Belongs to the peptidase M14 family.</text>
</comment>
<proteinExistence type="inferred from homology"/>
<dbReference type="Pfam" id="PF02244">
    <property type="entry name" value="Propep_M14"/>
    <property type="match status" value="1"/>
</dbReference>